<dbReference type="CDD" id="cd16500">
    <property type="entry name" value="RING-HC_CARP"/>
    <property type="match status" value="1"/>
</dbReference>
<evidence type="ECO:0000259" key="7">
    <source>
        <dbReference type="PROSITE" id="PS50089"/>
    </source>
</evidence>
<dbReference type="InterPro" id="IPR011011">
    <property type="entry name" value="Znf_FYVE_PHD"/>
</dbReference>
<dbReference type="OrthoDB" id="3045089at2759"/>
<dbReference type="InterPro" id="IPR013083">
    <property type="entry name" value="Znf_RING/FYVE/PHD"/>
</dbReference>
<dbReference type="InterPro" id="IPR057299">
    <property type="entry name" value="RNF34_RFFL_SAP"/>
</dbReference>
<evidence type="ECO:0000259" key="8">
    <source>
        <dbReference type="PROSITE" id="PS50178"/>
    </source>
</evidence>
<dbReference type="GO" id="GO:0008270">
    <property type="term" value="F:zinc ion binding"/>
    <property type="evidence" value="ECO:0007669"/>
    <property type="project" value="UniProtKB-KW"/>
</dbReference>
<dbReference type="PROSITE" id="PS50178">
    <property type="entry name" value="ZF_FYVE"/>
    <property type="match status" value="1"/>
</dbReference>
<dbReference type="SUPFAM" id="SSF57903">
    <property type="entry name" value="FYVE/PHD zinc finger"/>
    <property type="match status" value="1"/>
</dbReference>
<dbReference type="FunFam" id="3.30.40.10:FF:000110">
    <property type="entry name" value="E3 ubiquitin-protein ligase RNF34 isoform X1"/>
    <property type="match status" value="1"/>
</dbReference>
<feature type="region of interest" description="Disordered" evidence="6">
    <location>
        <begin position="555"/>
        <end position="598"/>
    </location>
</feature>
<dbReference type="Pfam" id="PF23632">
    <property type="entry name" value="SAP_RNF34_RFFL"/>
    <property type="match status" value="1"/>
</dbReference>
<dbReference type="Proteomes" id="UP000037069">
    <property type="component" value="Unassembled WGS sequence"/>
</dbReference>
<feature type="domain" description="RING-type" evidence="7">
    <location>
        <begin position="678"/>
        <end position="713"/>
    </location>
</feature>
<accession>A0A0L0CAC1</accession>
<evidence type="ECO:0000313" key="10">
    <source>
        <dbReference type="Proteomes" id="UP000037069"/>
    </source>
</evidence>
<dbReference type="GO" id="GO:0005886">
    <property type="term" value="C:plasma membrane"/>
    <property type="evidence" value="ECO:0007669"/>
    <property type="project" value="UniProtKB-SubCell"/>
</dbReference>
<dbReference type="InterPro" id="IPR036361">
    <property type="entry name" value="SAP_dom_sf"/>
</dbReference>
<evidence type="ECO:0000313" key="9">
    <source>
        <dbReference type="EMBL" id="KNC28379.1"/>
    </source>
</evidence>
<feature type="region of interest" description="Disordered" evidence="6">
    <location>
        <begin position="379"/>
        <end position="400"/>
    </location>
</feature>
<evidence type="ECO:0000256" key="6">
    <source>
        <dbReference type="SAM" id="MobiDB-lite"/>
    </source>
</evidence>
<feature type="region of interest" description="Disordered" evidence="6">
    <location>
        <begin position="104"/>
        <end position="149"/>
    </location>
</feature>
<dbReference type="GO" id="GO:0005737">
    <property type="term" value="C:cytoplasm"/>
    <property type="evidence" value="ECO:0007669"/>
    <property type="project" value="TreeGrafter"/>
</dbReference>
<dbReference type="GO" id="GO:0070936">
    <property type="term" value="P:protein K48-linked ubiquitination"/>
    <property type="evidence" value="ECO:0007669"/>
    <property type="project" value="TreeGrafter"/>
</dbReference>
<dbReference type="PROSITE" id="PS50089">
    <property type="entry name" value="ZF_RING_2"/>
    <property type="match status" value="1"/>
</dbReference>
<dbReference type="Gene3D" id="3.30.40.10">
    <property type="entry name" value="Zinc/RING finger domain, C3HC4 (zinc finger)"/>
    <property type="match status" value="1"/>
</dbReference>
<evidence type="ECO:0000256" key="1">
    <source>
        <dbReference type="ARBA" id="ARBA00004202"/>
    </source>
</evidence>
<feature type="region of interest" description="Disordered" evidence="6">
    <location>
        <begin position="280"/>
        <end position="300"/>
    </location>
</feature>
<dbReference type="InterPro" id="IPR055111">
    <property type="entry name" value="RNF34_RFFL_HeH"/>
</dbReference>
<dbReference type="Pfam" id="PF22968">
    <property type="entry name" value="RNF34L-like_3rd"/>
    <property type="match status" value="1"/>
</dbReference>
<sequence>MPCEGCHVQFTVFKRKRSCYDCKRYYCHNCLASSSNNNRKHALCERCLLFSKRPLGRSDLTKLKSKDLIFYLQSKHISTAGCVEKEELIELVLQYVNRTDMNSQTFSGGSGSSSGSSSHHTTPQHHGNGGGIEDSGRPSTDYGPSANNSFDSIKQTCQNFFSNLSDNISDSLANLESRACSKNRPPTTMTTTTTNVTEQPRVTTRVIPTYASSQQNSPENPLTSPIAEQRQGAETTYTAESLVVNLPPSVPESTENNGHVNMQDECNCSDDEEMIASFNGRTRSPKSEQESHNLSLNKDEHDSVNVISNNCAPSTSTSTSKAPSQYSKLEIYVNDEESSHSSFEELGAIGGISDDSKTTTDTTSNTTDHWQMLDLKANETEPAQHQQQQQQTQQHQESPLENLTSNEDINKAEEHTVQSNNSQQTHYHPPPTPTHVHPAPRVKKVTRRRSESYLNRRRPQTSVEDDEDDDVNHVLQNARIEEEIQTTSSTSAAIRKTTTKRCCTRCGKNKANIRQQVEKMRQHLESSQMSESDIKQELSEFLAYLEQRTKSIEYSDSEAGISTPSVSRHTNEIEEEEEISVERPVDDHVESERNVDQSENTTAHFYDKDSRFINLDEIESMKQLECLTVKQLKEILMLHRVDYKGCCEKQELLDRVERLWKNLKSTPAVEKLPTDELCKICMDAPIECVILECGHMATCTNCGKVLSECPICRQYIVRVVRFFRA</sequence>
<dbReference type="GO" id="GO:1902042">
    <property type="term" value="P:negative regulation of extrinsic apoptotic signaling pathway via death domain receptors"/>
    <property type="evidence" value="ECO:0007669"/>
    <property type="project" value="TreeGrafter"/>
</dbReference>
<comment type="subcellular location">
    <subcellularLocation>
        <location evidence="1">Cell membrane</location>
        <topology evidence="1">Peripheral membrane protein</topology>
    </subcellularLocation>
</comment>
<feature type="compositionally biased region" description="Polar residues" evidence="6">
    <location>
        <begin position="212"/>
        <end position="223"/>
    </location>
</feature>
<name>A0A0L0CAC1_LUCCU</name>
<feature type="domain" description="FYVE-type" evidence="8">
    <location>
        <begin position="1"/>
        <end position="48"/>
    </location>
</feature>
<dbReference type="OMA" id="RCAIFAQ"/>
<keyword evidence="2" id="KW-0479">Metal-binding</keyword>
<comment type="caution">
    <text evidence="9">The sequence shown here is derived from an EMBL/GenBank/DDBJ whole genome shotgun (WGS) entry which is preliminary data.</text>
</comment>
<dbReference type="InterPro" id="IPR051728">
    <property type="entry name" value="RING-FYVE_E3_ubiquitin-ligase"/>
</dbReference>
<dbReference type="Gene3D" id="1.10.720.30">
    <property type="entry name" value="SAP domain"/>
    <property type="match status" value="1"/>
</dbReference>
<dbReference type="SUPFAM" id="SSF57850">
    <property type="entry name" value="RING/U-box"/>
    <property type="match status" value="1"/>
</dbReference>
<dbReference type="Pfam" id="PF13920">
    <property type="entry name" value="zf-C3HC4_3"/>
    <property type="match status" value="1"/>
</dbReference>
<protein>
    <recommendedName>
        <fullName evidence="11">RING-type domain-containing protein</fullName>
    </recommendedName>
</protein>
<evidence type="ECO:0000256" key="2">
    <source>
        <dbReference type="ARBA" id="ARBA00022723"/>
    </source>
</evidence>
<keyword evidence="3 5" id="KW-0863">Zinc-finger</keyword>
<gene>
    <name evidence="9" type="ORF">FF38_13160</name>
</gene>
<keyword evidence="4" id="KW-0862">Zinc</keyword>
<dbReference type="SUPFAM" id="SSF68906">
    <property type="entry name" value="SAP domain"/>
    <property type="match status" value="1"/>
</dbReference>
<dbReference type="InterPro" id="IPR017455">
    <property type="entry name" value="Znf_FYVE-rel"/>
</dbReference>
<evidence type="ECO:0000256" key="3">
    <source>
        <dbReference type="ARBA" id="ARBA00022771"/>
    </source>
</evidence>
<feature type="compositionally biased region" description="Basic residues" evidence="6">
    <location>
        <begin position="438"/>
        <end position="447"/>
    </location>
</feature>
<feature type="region of interest" description="Disordered" evidence="6">
    <location>
        <begin position="212"/>
        <end position="235"/>
    </location>
</feature>
<dbReference type="PANTHER" id="PTHR14879">
    <property type="entry name" value="CASPASE REGULATOR, RING FINGER DOMAIN-CONTAINING"/>
    <property type="match status" value="1"/>
</dbReference>
<dbReference type="GO" id="GO:0043161">
    <property type="term" value="P:proteasome-mediated ubiquitin-dependent protein catabolic process"/>
    <property type="evidence" value="ECO:0007669"/>
    <property type="project" value="TreeGrafter"/>
</dbReference>
<reference evidence="9 10" key="1">
    <citation type="journal article" date="2015" name="Nat. Commun.">
        <title>Lucilia cuprina genome unlocks parasitic fly biology to underpin future interventions.</title>
        <authorList>
            <person name="Anstead C.A."/>
            <person name="Korhonen P.K."/>
            <person name="Young N.D."/>
            <person name="Hall R.S."/>
            <person name="Jex A.R."/>
            <person name="Murali S.C."/>
            <person name="Hughes D.S."/>
            <person name="Lee S.F."/>
            <person name="Perry T."/>
            <person name="Stroehlein A.J."/>
            <person name="Ansell B.R."/>
            <person name="Breugelmans B."/>
            <person name="Hofmann A."/>
            <person name="Qu J."/>
            <person name="Dugan S."/>
            <person name="Lee S.L."/>
            <person name="Chao H."/>
            <person name="Dinh H."/>
            <person name="Han Y."/>
            <person name="Doddapaneni H.V."/>
            <person name="Worley K.C."/>
            <person name="Muzny D.M."/>
            <person name="Ioannidis P."/>
            <person name="Waterhouse R.M."/>
            <person name="Zdobnov E.M."/>
            <person name="James P.J."/>
            <person name="Bagnall N.H."/>
            <person name="Kotze A.C."/>
            <person name="Gibbs R.A."/>
            <person name="Richards S."/>
            <person name="Batterham P."/>
            <person name="Gasser R.B."/>
        </authorList>
    </citation>
    <scope>NUCLEOTIDE SEQUENCE [LARGE SCALE GENOMIC DNA]</scope>
    <source>
        <strain evidence="9 10">LS</strain>
        <tissue evidence="9">Full body</tissue>
    </source>
</reference>
<dbReference type="InterPro" id="IPR001841">
    <property type="entry name" value="Znf_RING"/>
</dbReference>
<evidence type="ECO:0000256" key="4">
    <source>
        <dbReference type="ARBA" id="ARBA00022833"/>
    </source>
</evidence>
<evidence type="ECO:0000256" key="5">
    <source>
        <dbReference type="PROSITE-ProRule" id="PRU00175"/>
    </source>
</evidence>
<evidence type="ECO:0008006" key="11">
    <source>
        <dbReference type="Google" id="ProtNLM"/>
    </source>
</evidence>
<dbReference type="CDD" id="cd15750">
    <property type="entry name" value="FYVE_CARP"/>
    <property type="match status" value="1"/>
</dbReference>
<feature type="compositionally biased region" description="Low complexity" evidence="6">
    <location>
        <begin position="384"/>
        <end position="396"/>
    </location>
</feature>
<proteinExistence type="predicted"/>
<dbReference type="SMART" id="SM00184">
    <property type="entry name" value="RING"/>
    <property type="match status" value="2"/>
</dbReference>
<dbReference type="Gene3D" id="1.10.720.140">
    <property type="match status" value="1"/>
</dbReference>
<feature type="compositionally biased region" description="Basic and acidic residues" evidence="6">
    <location>
        <begin position="580"/>
        <end position="596"/>
    </location>
</feature>
<keyword evidence="10" id="KW-1185">Reference proteome</keyword>
<dbReference type="AlphaFoldDB" id="A0A0L0CAC1"/>
<organism evidence="9 10">
    <name type="scientific">Lucilia cuprina</name>
    <name type="common">Green bottle fly</name>
    <name type="synonym">Australian sheep blowfly</name>
    <dbReference type="NCBI Taxonomy" id="7375"/>
    <lineage>
        <taxon>Eukaryota</taxon>
        <taxon>Metazoa</taxon>
        <taxon>Ecdysozoa</taxon>
        <taxon>Arthropoda</taxon>
        <taxon>Hexapoda</taxon>
        <taxon>Insecta</taxon>
        <taxon>Pterygota</taxon>
        <taxon>Neoptera</taxon>
        <taxon>Endopterygota</taxon>
        <taxon>Diptera</taxon>
        <taxon>Brachycera</taxon>
        <taxon>Muscomorpha</taxon>
        <taxon>Oestroidea</taxon>
        <taxon>Calliphoridae</taxon>
        <taxon>Luciliinae</taxon>
        <taxon>Lucilia</taxon>
    </lineage>
</organism>
<dbReference type="GO" id="GO:0061630">
    <property type="term" value="F:ubiquitin protein ligase activity"/>
    <property type="evidence" value="ECO:0007669"/>
    <property type="project" value="TreeGrafter"/>
</dbReference>
<dbReference type="EMBL" id="JRES01000780">
    <property type="protein sequence ID" value="KNC28379.1"/>
    <property type="molecule type" value="Genomic_DNA"/>
</dbReference>
<feature type="region of interest" description="Disordered" evidence="6">
    <location>
        <begin position="415"/>
        <end position="469"/>
    </location>
</feature>
<feature type="compositionally biased region" description="Basic and acidic residues" evidence="6">
    <location>
        <begin position="285"/>
        <end position="300"/>
    </location>
</feature>
<dbReference type="PANTHER" id="PTHR14879:SF15">
    <property type="entry name" value="E3 UBIQUITIN-PROTEIN LIGASE RIFIFYLIN-LIKE PROTEIN"/>
    <property type="match status" value="1"/>
</dbReference>